<dbReference type="InterPro" id="IPR000943">
    <property type="entry name" value="RNA_pol_sigma70"/>
</dbReference>
<dbReference type="AlphaFoldDB" id="A0A432MHL0"/>
<dbReference type="PRINTS" id="PR00046">
    <property type="entry name" value="SIGMA70FCT"/>
</dbReference>
<keyword evidence="3" id="KW-0238">DNA-binding</keyword>
<dbReference type="GO" id="GO:0016987">
    <property type="term" value="F:sigma factor activity"/>
    <property type="evidence" value="ECO:0007669"/>
    <property type="project" value="UniProtKB-KW"/>
</dbReference>
<dbReference type="GO" id="GO:0006352">
    <property type="term" value="P:DNA-templated transcription initiation"/>
    <property type="evidence" value="ECO:0007669"/>
    <property type="project" value="InterPro"/>
</dbReference>
<comment type="caution">
    <text evidence="7">The sequence shown here is derived from an EMBL/GenBank/DDBJ whole genome shotgun (WGS) entry which is preliminary data.</text>
</comment>
<evidence type="ECO:0000256" key="5">
    <source>
        <dbReference type="SAM" id="MobiDB-lite"/>
    </source>
</evidence>
<feature type="domain" description="RNA polymerase sigma-70" evidence="6">
    <location>
        <begin position="281"/>
        <end position="307"/>
    </location>
</feature>
<name>A0A432MHL0_9BACT</name>
<keyword evidence="8" id="KW-1185">Reference proteome</keyword>
<dbReference type="Pfam" id="PF04542">
    <property type="entry name" value="Sigma70_r2"/>
    <property type="match status" value="1"/>
</dbReference>
<dbReference type="InterPro" id="IPR013324">
    <property type="entry name" value="RNA_pol_sigma_r3/r4-like"/>
</dbReference>
<dbReference type="RefSeq" id="WP_126726560.1">
    <property type="nucleotide sequence ID" value="NZ_RYZH01000032.1"/>
</dbReference>
<evidence type="ECO:0000256" key="2">
    <source>
        <dbReference type="ARBA" id="ARBA00023082"/>
    </source>
</evidence>
<gene>
    <name evidence="7" type="ORF">TsocGM_16505</name>
</gene>
<keyword evidence="1" id="KW-0805">Transcription regulation</keyword>
<dbReference type="Gene3D" id="1.10.10.10">
    <property type="entry name" value="Winged helix-like DNA-binding domain superfamily/Winged helix DNA-binding domain"/>
    <property type="match status" value="1"/>
</dbReference>
<accession>A0A432MHL0</accession>
<dbReference type="InterPro" id="IPR014284">
    <property type="entry name" value="RNA_pol_sigma-70_dom"/>
</dbReference>
<proteinExistence type="predicted"/>
<dbReference type="Proteomes" id="UP000280296">
    <property type="component" value="Unassembled WGS sequence"/>
</dbReference>
<evidence type="ECO:0000256" key="4">
    <source>
        <dbReference type="ARBA" id="ARBA00023163"/>
    </source>
</evidence>
<protein>
    <submittedName>
        <fullName evidence="7">Sigma-70 family RNA polymerase sigma factor</fullName>
    </submittedName>
</protein>
<evidence type="ECO:0000313" key="8">
    <source>
        <dbReference type="Proteomes" id="UP000280296"/>
    </source>
</evidence>
<organism evidence="7 8">
    <name type="scientific">Tautonia sociabilis</name>
    <dbReference type="NCBI Taxonomy" id="2080755"/>
    <lineage>
        <taxon>Bacteria</taxon>
        <taxon>Pseudomonadati</taxon>
        <taxon>Planctomycetota</taxon>
        <taxon>Planctomycetia</taxon>
        <taxon>Isosphaerales</taxon>
        <taxon>Isosphaeraceae</taxon>
        <taxon>Tautonia</taxon>
    </lineage>
</organism>
<dbReference type="SUPFAM" id="SSF88659">
    <property type="entry name" value="Sigma3 and sigma4 domains of RNA polymerase sigma factors"/>
    <property type="match status" value="1"/>
</dbReference>
<dbReference type="Pfam" id="PF04545">
    <property type="entry name" value="Sigma70_r4"/>
    <property type="match status" value="1"/>
</dbReference>
<dbReference type="GO" id="GO:0003677">
    <property type="term" value="F:DNA binding"/>
    <property type="evidence" value="ECO:0007669"/>
    <property type="project" value="UniProtKB-KW"/>
</dbReference>
<dbReference type="InterPro" id="IPR007627">
    <property type="entry name" value="RNA_pol_sigma70_r2"/>
</dbReference>
<dbReference type="Gene3D" id="1.10.601.10">
    <property type="entry name" value="RNA Polymerase Primary Sigma Factor"/>
    <property type="match status" value="1"/>
</dbReference>
<feature type="region of interest" description="Disordered" evidence="5">
    <location>
        <begin position="183"/>
        <end position="204"/>
    </location>
</feature>
<evidence type="ECO:0000256" key="3">
    <source>
        <dbReference type="ARBA" id="ARBA00023125"/>
    </source>
</evidence>
<dbReference type="InterPro" id="IPR036388">
    <property type="entry name" value="WH-like_DNA-bd_sf"/>
</dbReference>
<dbReference type="OrthoDB" id="5497304at2"/>
<dbReference type="InterPro" id="IPR007630">
    <property type="entry name" value="RNA_pol_sigma70_r4"/>
</dbReference>
<dbReference type="PROSITE" id="PS00716">
    <property type="entry name" value="SIGMA70_2"/>
    <property type="match status" value="1"/>
</dbReference>
<dbReference type="PANTHER" id="PTHR30603:SF47">
    <property type="entry name" value="RNA POLYMERASE SIGMA FACTOR SIGD, CHLOROPLASTIC"/>
    <property type="match status" value="1"/>
</dbReference>
<dbReference type="PANTHER" id="PTHR30603">
    <property type="entry name" value="RNA POLYMERASE SIGMA FACTOR RPO"/>
    <property type="match status" value="1"/>
</dbReference>
<reference evidence="7 8" key="1">
    <citation type="submission" date="2018-12" db="EMBL/GenBank/DDBJ databases">
        <authorList>
            <person name="Toschakov S.V."/>
        </authorList>
    </citation>
    <scope>NUCLEOTIDE SEQUENCE [LARGE SCALE GENOMIC DNA]</scope>
    <source>
        <strain evidence="7 8">GM2012</strain>
    </source>
</reference>
<keyword evidence="2" id="KW-0731">Sigma factor</keyword>
<dbReference type="InterPro" id="IPR050239">
    <property type="entry name" value="Sigma-70_RNA_pol_init_factors"/>
</dbReference>
<dbReference type="EMBL" id="RYZH01000032">
    <property type="protein sequence ID" value="RUL86326.1"/>
    <property type="molecule type" value="Genomic_DNA"/>
</dbReference>
<evidence type="ECO:0000259" key="6">
    <source>
        <dbReference type="PROSITE" id="PS00716"/>
    </source>
</evidence>
<dbReference type="InterPro" id="IPR013325">
    <property type="entry name" value="RNA_pol_sigma_r2"/>
</dbReference>
<sequence length="323" mass="35898">MAMRSFDLSDHPFGLLPAHEDLGRLLTPDQERALLQELAACKAKLSEALASIPEAQSLRDQADDDPALPAALLDPRRGDPRWEARLGAVYQDYKRLRCRLALANIRLVAHVAKRFQNRGIPLSDLMQEGICGLLEAIDRFDLAYATKLSTYATWWIRQAMQRAVASGAYPVKLSPRHLRQLAQNQSKLHQDEPQSSTDPSAPSSETLQRILAATRPTASLDASIDPSHDFTLLQIVTAPECDPSDQVDVNELIAQLLQTLRPRERDVLALRFGLGGAPRLSLSQVGKKLHVSKERVRQIQDRALEKLRTFAFQHNLGGTLSTA</sequence>
<evidence type="ECO:0000313" key="7">
    <source>
        <dbReference type="EMBL" id="RUL86326.1"/>
    </source>
</evidence>
<evidence type="ECO:0000256" key="1">
    <source>
        <dbReference type="ARBA" id="ARBA00023015"/>
    </source>
</evidence>
<dbReference type="CDD" id="cd06171">
    <property type="entry name" value="Sigma70_r4"/>
    <property type="match status" value="1"/>
</dbReference>
<reference evidence="7 8" key="2">
    <citation type="submission" date="2019-01" db="EMBL/GenBank/DDBJ databases">
        <title>Tautonia sociabilis, a novel thermotolerant planctomycete of Isosphaeraceae family, isolated from a 4000 m deep subterranean habitat.</title>
        <authorList>
            <person name="Kovaleva O.L."/>
            <person name="Elcheninov A.G."/>
            <person name="Van Heerden E."/>
            <person name="Toshchakov S.V."/>
            <person name="Novikov A."/>
            <person name="Bonch-Osmolovskaya E.A."/>
            <person name="Kublanov I.V."/>
        </authorList>
    </citation>
    <scope>NUCLEOTIDE SEQUENCE [LARGE SCALE GENOMIC DNA]</scope>
    <source>
        <strain evidence="7 8">GM2012</strain>
    </source>
</reference>
<dbReference type="SUPFAM" id="SSF88946">
    <property type="entry name" value="Sigma2 domain of RNA polymerase sigma factors"/>
    <property type="match status" value="1"/>
</dbReference>
<keyword evidence="4" id="KW-0804">Transcription</keyword>
<dbReference type="NCBIfam" id="TIGR02937">
    <property type="entry name" value="sigma70-ECF"/>
    <property type="match status" value="1"/>
</dbReference>